<dbReference type="EMBL" id="KE747826">
    <property type="protein sequence ID" value="RMZ71126.1"/>
    <property type="molecule type" value="Genomic_DNA"/>
</dbReference>
<organism evidence="6 7">
    <name type="scientific">Pyrenophora seminiperda CCB06</name>
    <dbReference type="NCBI Taxonomy" id="1302712"/>
    <lineage>
        <taxon>Eukaryota</taxon>
        <taxon>Fungi</taxon>
        <taxon>Dikarya</taxon>
        <taxon>Ascomycota</taxon>
        <taxon>Pezizomycotina</taxon>
        <taxon>Dothideomycetes</taxon>
        <taxon>Pleosporomycetidae</taxon>
        <taxon>Pleosporales</taxon>
        <taxon>Pleosporineae</taxon>
        <taxon>Pleosporaceae</taxon>
        <taxon>Pyrenophora</taxon>
    </lineage>
</organism>
<keyword evidence="5" id="KW-0539">Nucleus</keyword>
<dbReference type="OrthoDB" id="40579at2759"/>
<dbReference type="PANTHER" id="PTHR47660:SF2">
    <property type="entry name" value="TRANSCRIPTION FACTOR WITH C2H2 AND ZN(2)-CYS(6) DNA BINDING DOMAIN (EUROFUNG)"/>
    <property type="match status" value="1"/>
</dbReference>
<evidence type="ECO:0000256" key="2">
    <source>
        <dbReference type="ARBA" id="ARBA00022833"/>
    </source>
</evidence>
<evidence type="ECO:0000256" key="5">
    <source>
        <dbReference type="ARBA" id="ARBA00023242"/>
    </source>
</evidence>
<evidence type="ECO:0000256" key="3">
    <source>
        <dbReference type="ARBA" id="ARBA00023015"/>
    </source>
</evidence>
<evidence type="ECO:0000256" key="1">
    <source>
        <dbReference type="ARBA" id="ARBA00022723"/>
    </source>
</evidence>
<gene>
    <name evidence="6" type="ORF">GMOD_00005634</name>
</gene>
<evidence type="ECO:0000256" key="4">
    <source>
        <dbReference type="ARBA" id="ARBA00023163"/>
    </source>
</evidence>
<dbReference type="Proteomes" id="UP000265663">
    <property type="component" value="Unassembled WGS sequence"/>
</dbReference>
<accession>A0A3M7M9D2</accession>
<protein>
    <submittedName>
        <fullName evidence="6">Transcription factor Cmr1</fullName>
    </submittedName>
</protein>
<keyword evidence="2" id="KW-0862">Zinc</keyword>
<keyword evidence="3" id="KW-0805">Transcription regulation</keyword>
<sequence>MTAWIFGSDGKSKNNAIGERFLTHSLDILTKPSRHAYAWVYVDLELSLLHDLPPVLSINDLQVPLPHENDLWNASSYSNWLEISGTRGIHETPSLNSFFRSFLQGRLAGGDDLPVHHLRLLLHPLQTMVLEQQQLLRIFDTDEPSNRYRVLSKIKILGRLQETQDMLQDLATLLHRHASTTFKAEGGGAGCPQSAKWVSMIMLHLVSLNVFTSIPEIEKCAREEPPASDAARVEMWRRARYPEGESYVLFHAGQIFRLVDNLPKDARPMWWPVALYRASMACWALRTLDRSSPGLQQPEINIDAILPSDEERSHNTTTGIPIVTLPDGKRLAVLEGSNSLKYCISKLERHPSHLVRSIIDKLTLFSDRWSY</sequence>
<name>A0A3M7M9D2_9PLEO</name>
<keyword evidence="7" id="KW-1185">Reference proteome</keyword>
<dbReference type="GO" id="GO:0046872">
    <property type="term" value="F:metal ion binding"/>
    <property type="evidence" value="ECO:0007669"/>
    <property type="project" value="UniProtKB-KW"/>
</dbReference>
<evidence type="ECO:0000313" key="7">
    <source>
        <dbReference type="Proteomes" id="UP000265663"/>
    </source>
</evidence>
<dbReference type="AlphaFoldDB" id="A0A3M7M9D2"/>
<evidence type="ECO:0000313" key="6">
    <source>
        <dbReference type="EMBL" id="RMZ71126.1"/>
    </source>
</evidence>
<reference evidence="6 7" key="1">
    <citation type="journal article" date="2014" name="PLoS ONE">
        <title>De novo Genome Assembly of the Fungal Plant Pathogen Pyrenophora semeniperda.</title>
        <authorList>
            <person name="Soliai M.M."/>
            <person name="Meyer S.E."/>
            <person name="Udall J.A."/>
            <person name="Elzinga D.E."/>
            <person name="Hermansen R.A."/>
            <person name="Bodily P.M."/>
            <person name="Hart A.A."/>
            <person name="Coleman C.E."/>
        </authorList>
    </citation>
    <scope>NUCLEOTIDE SEQUENCE [LARGE SCALE GENOMIC DNA]</scope>
    <source>
        <strain evidence="6 7">CCB06</strain>
        <tissue evidence="6">Mycelium</tissue>
    </source>
</reference>
<proteinExistence type="predicted"/>
<keyword evidence="1" id="KW-0479">Metal-binding</keyword>
<keyword evidence="4" id="KW-0804">Transcription</keyword>
<dbReference type="PANTHER" id="PTHR47660">
    <property type="entry name" value="TRANSCRIPTION FACTOR WITH C2H2 AND ZN(2)-CYS(6) DNA BINDING DOMAIN (EUROFUNG)-RELATED-RELATED"/>
    <property type="match status" value="1"/>
</dbReference>